<keyword evidence="2" id="KW-0472">Membrane</keyword>
<proteinExistence type="predicted"/>
<reference evidence="3" key="1">
    <citation type="journal article" date="2014" name="BMC Genomics">
        <title>A comprehensive analysis of Helicobacter pylori plasticity zones reveals that they are integrating conjugative elements with intermediate integration specificity.</title>
        <authorList>
            <person name="Fischer W."/>
            <person name="Breithaupt U."/>
            <person name="Kern B."/>
            <person name="Smith S.I."/>
            <person name="Spicher C."/>
            <person name="Haas R."/>
        </authorList>
    </citation>
    <scope>NUCLEOTIDE SEQUENCE</scope>
    <source>
        <strain evidence="3">166</strain>
    </source>
</reference>
<feature type="transmembrane region" description="Helical" evidence="2">
    <location>
        <begin position="54"/>
        <end position="75"/>
    </location>
</feature>
<dbReference type="EMBL" id="KF861855">
    <property type="protein sequence ID" value="AIA98726.1"/>
    <property type="molecule type" value="Genomic_DNA"/>
</dbReference>
<feature type="compositionally biased region" description="Gly residues" evidence="1">
    <location>
        <begin position="218"/>
        <end position="229"/>
    </location>
</feature>
<evidence type="ECO:0000313" key="3">
    <source>
        <dbReference type="EMBL" id="AIA98726.1"/>
    </source>
</evidence>
<evidence type="ECO:0000256" key="1">
    <source>
        <dbReference type="SAM" id="MobiDB-lite"/>
    </source>
</evidence>
<organism evidence="3">
    <name type="scientific">Helicobacter pylori</name>
    <name type="common">Campylobacter pylori</name>
    <dbReference type="NCBI Taxonomy" id="210"/>
    <lineage>
        <taxon>Bacteria</taxon>
        <taxon>Pseudomonadati</taxon>
        <taxon>Campylobacterota</taxon>
        <taxon>Epsilonproteobacteria</taxon>
        <taxon>Campylobacterales</taxon>
        <taxon>Helicobacteraceae</taxon>
        <taxon>Helicobacter</taxon>
    </lineage>
</organism>
<feature type="compositionally biased region" description="Low complexity" evidence="1">
    <location>
        <begin position="296"/>
        <end position="306"/>
    </location>
</feature>
<protein>
    <recommendedName>
        <fullName evidence="4">Competence protein</fullName>
    </recommendedName>
</protein>
<accession>A0A060CQ90</accession>
<name>A0A060CQ90_HELPX</name>
<dbReference type="AlphaFoldDB" id="A0A060CQ90"/>
<feature type="compositionally biased region" description="Low complexity" evidence="1">
    <location>
        <begin position="316"/>
        <end position="352"/>
    </location>
</feature>
<keyword evidence="2" id="KW-0812">Transmembrane</keyword>
<feature type="compositionally biased region" description="Low complexity" evidence="1">
    <location>
        <begin position="198"/>
        <end position="217"/>
    </location>
</feature>
<feature type="compositionally biased region" description="Polar residues" evidence="1">
    <location>
        <begin position="283"/>
        <end position="295"/>
    </location>
</feature>
<gene>
    <name evidence="3" type="ORF">166_ICEHptfs4c_06</name>
</gene>
<sequence length="775" mass="86196">MKNQHKNPPTKAFLNNVKWRDLRLMMQVDQAFKVFNGIEIKEQKQMKTCSYNHFLFFCFILGAFLLGLLSPAYALSIITTKEIDANLPNGAIESRVVLGKRVFKVEAHGFYFRNNATNSIDIEITNLLRDNQSFPLTSPAKTSLKIPPNAKIKKSTILVLKGENAEEVAKILGISKEEYQKLENTAQTNATNDPMYANTPFNNNPNSPNDNAINGKDGANGGNGYGVNGNNGINGSSGSNGVNGSNSNNNAVGSGIDTDGVLGVDGVNGSSSSSNGSVGGYENNFTNHGSTNNSTGGYDNFNNNSSSGGGLGNGGFFPIPFGNGDTNNSNNPTNTTSPTNGSSSNSATNPNSQENNYSSQYCKVPKLSPNNTMKLDVIAKDGSCISMNALRDDTKCAYRYDFEAGKAIKQTQYYYVDRENKTQNIGGCVDLQGAQYAMQLYKDDSKCALQTTSDKGYGMGKTQTFQTEIVFRGMDNLIHVAVPCSDYARVQDRIVRYEKNDKTQTLTPIVDQYYNDPSNPNKQQILNRGIATQLSSQYQEFACGQWEYNDAKLEAKRPTMLKSYNKLNGEWVEVTPCNFEAGIKSGAVVSPYVMGVSSSKVLSDITTSHYFKIERKNYGEREQCQKPYGVNRCQPQYFHTNPSITDWSATYKTTTTQTTQPYLRPAQDNESPTTYNLITTQTTINRTQSVLKNELNLSNDYLKYVEIHQGYYKDNDLKQSQSYIDWSNYYLNQNEGFCSQYNIWSESTKIGKNWYHWHDNKISCAQRLIYRPFQG</sequence>
<keyword evidence="2" id="KW-1133">Transmembrane helix</keyword>
<evidence type="ECO:0000256" key="2">
    <source>
        <dbReference type="SAM" id="Phobius"/>
    </source>
</evidence>
<evidence type="ECO:0008006" key="4">
    <source>
        <dbReference type="Google" id="ProtNLM"/>
    </source>
</evidence>
<feature type="compositionally biased region" description="Low complexity" evidence="1">
    <location>
        <begin position="230"/>
        <end position="276"/>
    </location>
</feature>
<feature type="region of interest" description="Disordered" evidence="1">
    <location>
        <begin position="188"/>
        <end position="358"/>
    </location>
</feature>